<gene>
    <name evidence="3" type="ORF">OIK42_19630</name>
</gene>
<feature type="region of interest" description="Disordered" evidence="2">
    <location>
        <begin position="223"/>
        <end position="253"/>
    </location>
</feature>
<dbReference type="Proteomes" id="UP001218788">
    <property type="component" value="Unassembled WGS sequence"/>
</dbReference>
<feature type="coiled-coil region" evidence="1">
    <location>
        <begin position="22"/>
        <end position="52"/>
    </location>
</feature>
<organism evidence="3 4">
    <name type="scientific">Alteromonas gilva</name>
    <dbReference type="NCBI Taxonomy" id="2987522"/>
    <lineage>
        <taxon>Bacteria</taxon>
        <taxon>Pseudomonadati</taxon>
        <taxon>Pseudomonadota</taxon>
        <taxon>Gammaproteobacteria</taxon>
        <taxon>Alteromonadales</taxon>
        <taxon>Alteromonadaceae</taxon>
        <taxon>Alteromonas/Salinimonas group</taxon>
        <taxon>Alteromonas</taxon>
    </lineage>
</organism>
<evidence type="ECO:0000256" key="1">
    <source>
        <dbReference type="SAM" id="Coils"/>
    </source>
</evidence>
<dbReference type="RefSeq" id="WP_273642875.1">
    <property type="nucleotide sequence ID" value="NZ_JAQQXP010000004.1"/>
</dbReference>
<name>A0ABT5L8X1_9ALTE</name>
<comment type="caution">
    <text evidence="3">The sequence shown here is derived from an EMBL/GenBank/DDBJ whole genome shotgun (WGS) entry which is preliminary data.</text>
</comment>
<sequence length="253" mass="28470">MKKTLLLTVVTGLFLGGCASSNGDLANRLEELEEQRLDVQEAREEVMQEQREEEIEAAPDWVLEPPQSDGTGMYGVGIAKSKSLSHVIKAARLQAEFDLAKMYKQELSGSERAFERGNSDGDVVTQTEFLIDKLVDSVPIVGYEVIEQVVKPIRGVNHAYVLLKLPFDAFNKVLQQERNKTLDKTVRASFDDLERRLDKRRKQVESEKLAQFNREQEALQNRAEIIRKQSEADNASKDTNPEATGDSVRTGAF</sequence>
<keyword evidence="4" id="KW-1185">Reference proteome</keyword>
<evidence type="ECO:0000313" key="3">
    <source>
        <dbReference type="EMBL" id="MDC8832971.1"/>
    </source>
</evidence>
<evidence type="ECO:0008006" key="5">
    <source>
        <dbReference type="Google" id="ProtNLM"/>
    </source>
</evidence>
<protein>
    <recommendedName>
        <fullName evidence="5">Lipoprotein</fullName>
    </recommendedName>
</protein>
<proteinExistence type="predicted"/>
<evidence type="ECO:0000313" key="4">
    <source>
        <dbReference type="Proteomes" id="UP001218788"/>
    </source>
</evidence>
<feature type="compositionally biased region" description="Basic and acidic residues" evidence="2">
    <location>
        <begin position="224"/>
        <end position="240"/>
    </location>
</feature>
<keyword evidence="1" id="KW-0175">Coiled coil</keyword>
<accession>A0ABT5L8X1</accession>
<reference evidence="3 4" key="1">
    <citation type="submission" date="2022-10" db="EMBL/GenBank/DDBJ databases">
        <title>Alteromonas sp. chi3 Genome sequencing.</title>
        <authorList>
            <person name="Park S."/>
        </authorList>
    </citation>
    <scope>NUCLEOTIDE SEQUENCE [LARGE SCALE GENOMIC DNA]</scope>
    <source>
        <strain evidence="4">chi3</strain>
    </source>
</reference>
<dbReference type="PROSITE" id="PS51257">
    <property type="entry name" value="PROKAR_LIPOPROTEIN"/>
    <property type="match status" value="1"/>
</dbReference>
<evidence type="ECO:0000256" key="2">
    <source>
        <dbReference type="SAM" id="MobiDB-lite"/>
    </source>
</evidence>
<dbReference type="EMBL" id="JAQQXP010000004">
    <property type="protein sequence ID" value="MDC8832971.1"/>
    <property type="molecule type" value="Genomic_DNA"/>
</dbReference>